<reference evidence="4" key="1">
    <citation type="submission" date="2017-02" db="UniProtKB">
        <authorList>
            <consortium name="WormBaseParasite"/>
        </authorList>
    </citation>
    <scope>IDENTIFICATION</scope>
</reference>
<name>A0A0N4T1Y9_BRUPA</name>
<feature type="region of interest" description="Disordered" evidence="1">
    <location>
        <begin position="1"/>
        <end position="76"/>
    </location>
</feature>
<keyword evidence="3" id="KW-1185">Reference proteome</keyword>
<feature type="compositionally biased region" description="Polar residues" evidence="1">
    <location>
        <begin position="10"/>
        <end position="29"/>
    </location>
</feature>
<dbReference type="AlphaFoldDB" id="A0A0N4T1Y9"/>
<dbReference type="WBParaSite" id="BPAG_0000220201-mRNA-1">
    <property type="protein sequence ID" value="BPAG_0000220201-mRNA-1"/>
    <property type="gene ID" value="BPAG_0000220201"/>
</dbReference>
<sequence length="76" mass="8391">MPPSARVRVSPSNVNHRPATSLTKACDSSTLRRRHLIPRGQQASRPHIQTDTTQQDSSNPHPTHDQCVLASQSQLT</sequence>
<dbReference type="EMBL" id="UZAD01000266">
    <property type="protein sequence ID" value="VDN83358.1"/>
    <property type="molecule type" value="Genomic_DNA"/>
</dbReference>
<accession>A0A0N4T1Y9</accession>
<evidence type="ECO:0000313" key="2">
    <source>
        <dbReference type="EMBL" id="VDN83358.1"/>
    </source>
</evidence>
<reference evidence="2 3" key="2">
    <citation type="submission" date="2018-11" db="EMBL/GenBank/DDBJ databases">
        <authorList>
            <consortium name="Pathogen Informatics"/>
        </authorList>
    </citation>
    <scope>NUCLEOTIDE SEQUENCE [LARGE SCALE GENOMIC DNA]</scope>
</reference>
<evidence type="ECO:0000313" key="3">
    <source>
        <dbReference type="Proteomes" id="UP000278627"/>
    </source>
</evidence>
<protein>
    <submittedName>
        <fullName evidence="2 4">Uncharacterized protein</fullName>
    </submittedName>
</protein>
<dbReference type="Proteomes" id="UP000278627">
    <property type="component" value="Unassembled WGS sequence"/>
</dbReference>
<organism evidence="4">
    <name type="scientific">Brugia pahangi</name>
    <name type="common">Filarial nematode worm</name>
    <dbReference type="NCBI Taxonomy" id="6280"/>
    <lineage>
        <taxon>Eukaryota</taxon>
        <taxon>Metazoa</taxon>
        <taxon>Ecdysozoa</taxon>
        <taxon>Nematoda</taxon>
        <taxon>Chromadorea</taxon>
        <taxon>Rhabditida</taxon>
        <taxon>Spirurina</taxon>
        <taxon>Spiruromorpha</taxon>
        <taxon>Filarioidea</taxon>
        <taxon>Onchocercidae</taxon>
        <taxon>Brugia</taxon>
    </lineage>
</organism>
<proteinExistence type="predicted"/>
<gene>
    <name evidence="2" type="ORF">BPAG_LOCUS2172</name>
</gene>
<feature type="compositionally biased region" description="Polar residues" evidence="1">
    <location>
        <begin position="41"/>
        <end position="61"/>
    </location>
</feature>
<evidence type="ECO:0000313" key="4">
    <source>
        <dbReference type="WBParaSite" id="BPAG_0000220201-mRNA-1"/>
    </source>
</evidence>
<evidence type="ECO:0000256" key="1">
    <source>
        <dbReference type="SAM" id="MobiDB-lite"/>
    </source>
</evidence>